<dbReference type="GO" id="GO:0004364">
    <property type="term" value="F:glutathione transferase activity"/>
    <property type="evidence" value="ECO:0007669"/>
    <property type="project" value="UniProtKB-EC"/>
</dbReference>
<accession>A0A485D459</accession>
<organism evidence="1 2">
    <name type="scientific">Kluyvera cryocrescens</name>
    <name type="common">Kluyvera citrophila</name>
    <dbReference type="NCBI Taxonomy" id="580"/>
    <lineage>
        <taxon>Bacteria</taxon>
        <taxon>Pseudomonadati</taxon>
        <taxon>Pseudomonadota</taxon>
        <taxon>Gammaproteobacteria</taxon>
        <taxon>Enterobacterales</taxon>
        <taxon>Enterobacteriaceae</taxon>
        <taxon>Kluyvera</taxon>
    </lineage>
</organism>
<protein>
    <submittedName>
        <fullName evidence="1">Glutathione S-transferase GstB</fullName>
        <ecNumber evidence="1">2.5.1.18</ecNumber>
    </submittedName>
</protein>
<gene>
    <name evidence="1" type="primary">gstB_2</name>
    <name evidence="1" type="ORF">NCTC12993_07685</name>
</gene>
<evidence type="ECO:0000313" key="2">
    <source>
        <dbReference type="Proteomes" id="UP000401081"/>
    </source>
</evidence>
<dbReference type="Gene3D" id="1.20.1050.10">
    <property type="match status" value="1"/>
</dbReference>
<reference evidence="1 2" key="1">
    <citation type="submission" date="2019-03" db="EMBL/GenBank/DDBJ databases">
        <authorList>
            <consortium name="Pathogen Informatics"/>
        </authorList>
    </citation>
    <scope>NUCLEOTIDE SEQUENCE [LARGE SCALE GENOMIC DNA]</scope>
    <source>
        <strain evidence="1 2">NCTC12993</strain>
    </source>
</reference>
<dbReference type="EC" id="2.5.1.18" evidence="1"/>
<dbReference type="AlphaFoldDB" id="A0A485D459"/>
<keyword evidence="2" id="KW-1185">Reference proteome</keyword>
<dbReference type="EMBL" id="CAADJD010000037">
    <property type="protein sequence ID" value="VFS91798.1"/>
    <property type="molecule type" value="Genomic_DNA"/>
</dbReference>
<name>A0A485D459_KLUCR</name>
<dbReference type="SUPFAM" id="SSF47616">
    <property type="entry name" value="GST C-terminal domain-like"/>
    <property type="match status" value="1"/>
</dbReference>
<dbReference type="Proteomes" id="UP000401081">
    <property type="component" value="Unassembled WGS sequence"/>
</dbReference>
<sequence>MKRSRLCTVKILFGLVRTPVEKRNMAEIEAAMVACEPLFEILDNTLATQTWLSGDHFGVGDIAVAPFVYNLLETVKNLAAETASGALVSAACRPPRLPRRGDDSGLLIPSGALAAAAHLQFPHQPNMRCGIIAIA</sequence>
<dbReference type="Pfam" id="PF13410">
    <property type="entry name" value="GST_C_2"/>
    <property type="match status" value="1"/>
</dbReference>
<proteinExistence type="predicted"/>
<evidence type="ECO:0000313" key="1">
    <source>
        <dbReference type="EMBL" id="VFS91798.1"/>
    </source>
</evidence>
<keyword evidence="1" id="KW-0808">Transferase</keyword>
<dbReference type="InterPro" id="IPR036282">
    <property type="entry name" value="Glutathione-S-Trfase_C_sf"/>
</dbReference>